<dbReference type="Pfam" id="PF16197">
    <property type="entry name" value="KAsynt_C_assoc"/>
    <property type="match status" value="2"/>
</dbReference>
<dbReference type="InterPro" id="IPR016036">
    <property type="entry name" value="Malonyl_transacylase_ACP-bd"/>
</dbReference>
<dbReference type="Gene3D" id="3.30.70.250">
    <property type="entry name" value="Malonyl-CoA ACP transacylase, ACP-binding"/>
    <property type="match status" value="1"/>
</dbReference>
<dbReference type="PROSITE" id="PS00012">
    <property type="entry name" value="PHOSPHOPANTETHEINE"/>
    <property type="match status" value="2"/>
</dbReference>
<evidence type="ECO:0000256" key="7">
    <source>
        <dbReference type="ARBA" id="ARBA00023315"/>
    </source>
</evidence>
<dbReference type="Pfam" id="PF00698">
    <property type="entry name" value="Acyl_transf_1"/>
    <property type="match status" value="2"/>
</dbReference>
<feature type="region of interest" description="Disordered" evidence="9">
    <location>
        <begin position="1384"/>
        <end position="1409"/>
    </location>
</feature>
<dbReference type="Gene3D" id="3.40.50.720">
    <property type="entry name" value="NAD(P)-binding Rossmann-like Domain"/>
    <property type="match status" value="1"/>
</dbReference>
<dbReference type="InterPro" id="IPR020841">
    <property type="entry name" value="PKS_Beta-ketoAc_synthase_dom"/>
</dbReference>
<evidence type="ECO:0000256" key="3">
    <source>
        <dbReference type="ARBA" id="ARBA00022553"/>
    </source>
</evidence>
<dbReference type="EMBL" id="JBICYV010000015">
    <property type="protein sequence ID" value="MFG3014273.1"/>
    <property type="molecule type" value="Genomic_DNA"/>
</dbReference>
<dbReference type="InterPro" id="IPR050091">
    <property type="entry name" value="PKS_NRPS_Biosynth_Enz"/>
</dbReference>
<dbReference type="Pfam" id="PF22953">
    <property type="entry name" value="SpnB_Rossmann"/>
    <property type="match status" value="1"/>
</dbReference>
<dbReference type="InterPro" id="IPR014043">
    <property type="entry name" value="Acyl_transferase_dom"/>
</dbReference>
<feature type="domain" description="PKS/mFAS DH" evidence="12">
    <location>
        <begin position="2341"/>
        <end position="2614"/>
    </location>
</feature>
<dbReference type="Pfam" id="PF14765">
    <property type="entry name" value="PS-DH"/>
    <property type="match status" value="1"/>
</dbReference>
<gene>
    <name evidence="13" type="ORF">ACGFZB_28375</name>
</gene>
<dbReference type="Proteomes" id="UP001604267">
    <property type="component" value="Unassembled WGS sequence"/>
</dbReference>
<dbReference type="Pfam" id="PF13602">
    <property type="entry name" value="ADH_zinc_N_2"/>
    <property type="match status" value="1"/>
</dbReference>
<dbReference type="RefSeq" id="WP_392821203.1">
    <property type="nucleotide sequence ID" value="NZ_JBICYV010000015.1"/>
</dbReference>
<feature type="domain" description="Ketosynthase family 3 (KS3)" evidence="11">
    <location>
        <begin position="20"/>
        <end position="446"/>
    </location>
</feature>
<dbReference type="InterPro" id="IPR049551">
    <property type="entry name" value="PKS_DH_C"/>
</dbReference>
<dbReference type="InterPro" id="IPR036291">
    <property type="entry name" value="NAD(P)-bd_dom_sf"/>
</dbReference>
<dbReference type="Pfam" id="PF08659">
    <property type="entry name" value="KR"/>
    <property type="match status" value="1"/>
</dbReference>
<proteinExistence type="predicted"/>
<evidence type="ECO:0000256" key="6">
    <source>
        <dbReference type="ARBA" id="ARBA00023268"/>
    </source>
</evidence>
<feature type="compositionally biased region" description="Basic and acidic residues" evidence="9">
    <location>
        <begin position="478"/>
        <end position="489"/>
    </location>
</feature>
<dbReference type="Gene3D" id="1.10.1200.10">
    <property type="entry name" value="ACP-like"/>
    <property type="match status" value="2"/>
</dbReference>
<dbReference type="PROSITE" id="PS50075">
    <property type="entry name" value="CARRIER"/>
    <property type="match status" value="2"/>
</dbReference>
<dbReference type="InterPro" id="IPR001227">
    <property type="entry name" value="Ac_transferase_dom_sf"/>
</dbReference>
<name>A0ABW7BE09_9ACTN</name>
<dbReference type="InterPro" id="IPR020807">
    <property type="entry name" value="PKS_DH"/>
</dbReference>
<dbReference type="SMART" id="SM00827">
    <property type="entry name" value="PKS_AT"/>
    <property type="match status" value="2"/>
</dbReference>
<dbReference type="PROSITE" id="PS52004">
    <property type="entry name" value="KS3_2"/>
    <property type="match status" value="2"/>
</dbReference>
<keyword evidence="2" id="KW-0596">Phosphopantetheine</keyword>
<dbReference type="SMART" id="SM00829">
    <property type="entry name" value="PKS_ER"/>
    <property type="match status" value="1"/>
</dbReference>
<feature type="region of interest" description="Disordered" evidence="9">
    <location>
        <begin position="1837"/>
        <end position="1878"/>
    </location>
</feature>
<keyword evidence="4 13" id="KW-0808">Transferase</keyword>
<dbReference type="InterPro" id="IPR042104">
    <property type="entry name" value="PKS_dehydratase_sf"/>
</dbReference>
<feature type="region of interest" description="N-terminal hotdog fold" evidence="8">
    <location>
        <begin position="2341"/>
        <end position="2466"/>
    </location>
</feature>
<comment type="pathway">
    <text evidence="1">Antibiotic biosynthesis.</text>
</comment>
<dbReference type="SMART" id="SM00822">
    <property type="entry name" value="PKS_KR"/>
    <property type="match status" value="1"/>
</dbReference>
<evidence type="ECO:0000259" key="11">
    <source>
        <dbReference type="PROSITE" id="PS52004"/>
    </source>
</evidence>
<evidence type="ECO:0000256" key="1">
    <source>
        <dbReference type="ARBA" id="ARBA00004792"/>
    </source>
</evidence>
<evidence type="ECO:0000256" key="2">
    <source>
        <dbReference type="ARBA" id="ARBA00022450"/>
    </source>
</evidence>
<dbReference type="Gene3D" id="3.90.180.10">
    <property type="entry name" value="Medium-chain alcohol dehydrogenases, catalytic domain"/>
    <property type="match status" value="1"/>
</dbReference>
<dbReference type="GO" id="GO:0016746">
    <property type="term" value="F:acyltransferase activity"/>
    <property type="evidence" value="ECO:0007669"/>
    <property type="project" value="UniProtKB-KW"/>
</dbReference>
<dbReference type="SUPFAM" id="SSF51735">
    <property type="entry name" value="NAD(P)-binding Rossmann-fold domains"/>
    <property type="match status" value="3"/>
</dbReference>
<dbReference type="Pfam" id="PF00550">
    <property type="entry name" value="PP-binding"/>
    <property type="match status" value="2"/>
</dbReference>
<dbReference type="InterPro" id="IPR032821">
    <property type="entry name" value="PKS_assoc"/>
</dbReference>
<dbReference type="InterPro" id="IPR013968">
    <property type="entry name" value="PKS_KR"/>
</dbReference>
<dbReference type="InterPro" id="IPR049552">
    <property type="entry name" value="PKS_DH_N"/>
</dbReference>
<feature type="region of interest" description="Disordered" evidence="9">
    <location>
        <begin position="449"/>
        <end position="494"/>
    </location>
</feature>
<keyword evidence="6" id="KW-0511">Multifunctional enzyme</keyword>
<dbReference type="InterPro" id="IPR013154">
    <property type="entry name" value="ADH-like_N"/>
</dbReference>
<feature type="region of interest" description="C-terminal hotdog fold" evidence="8">
    <location>
        <begin position="2478"/>
        <end position="2614"/>
    </location>
</feature>
<dbReference type="EC" id="6.4.-.-" evidence="13"/>
<evidence type="ECO:0000256" key="8">
    <source>
        <dbReference type="PROSITE-ProRule" id="PRU01363"/>
    </source>
</evidence>
<evidence type="ECO:0000256" key="9">
    <source>
        <dbReference type="SAM" id="MobiDB-lite"/>
    </source>
</evidence>
<dbReference type="Gene3D" id="3.30.70.3290">
    <property type="match status" value="1"/>
</dbReference>
<feature type="compositionally biased region" description="Basic and acidic residues" evidence="9">
    <location>
        <begin position="1846"/>
        <end position="1857"/>
    </location>
</feature>
<evidence type="ECO:0000256" key="5">
    <source>
        <dbReference type="ARBA" id="ARBA00023194"/>
    </source>
</evidence>
<dbReference type="Pfam" id="PF08240">
    <property type="entry name" value="ADH_N"/>
    <property type="match status" value="1"/>
</dbReference>
<dbReference type="SMART" id="SM01294">
    <property type="entry name" value="PKS_PP_betabranch"/>
    <property type="match status" value="2"/>
</dbReference>
<dbReference type="CDD" id="cd08956">
    <property type="entry name" value="KR_3_FAS_SDR_x"/>
    <property type="match status" value="1"/>
</dbReference>
<keyword evidence="14" id="KW-1185">Reference proteome</keyword>
<accession>A0ABW7BE09</accession>
<dbReference type="InterPro" id="IPR016039">
    <property type="entry name" value="Thiolase-like"/>
</dbReference>
<dbReference type="SUPFAM" id="SSF47336">
    <property type="entry name" value="ACP-like"/>
    <property type="match status" value="2"/>
</dbReference>
<dbReference type="SUPFAM" id="SSF52151">
    <property type="entry name" value="FabD/lysophospholipase-like"/>
    <property type="match status" value="2"/>
</dbReference>
<dbReference type="PROSITE" id="PS00606">
    <property type="entry name" value="KS3_1"/>
    <property type="match status" value="2"/>
</dbReference>
<dbReference type="CDD" id="cd05195">
    <property type="entry name" value="enoyl_red"/>
    <property type="match status" value="1"/>
</dbReference>
<keyword evidence="3" id="KW-0597">Phosphoprotein</keyword>
<dbReference type="PROSITE" id="PS52019">
    <property type="entry name" value="PKS_MFAS_DH"/>
    <property type="match status" value="1"/>
</dbReference>
<dbReference type="SMART" id="SM00825">
    <property type="entry name" value="PKS_KS"/>
    <property type="match status" value="2"/>
</dbReference>
<dbReference type="InterPro" id="IPR016035">
    <property type="entry name" value="Acyl_Trfase/lysoPLipase"/>
</dbReference>
<feature type="active site" description="Proton acceptor; for dehydratase activity" evidence="8">
    <location>
        <position position="2373"/>
    </location>
</feature>
<dbReference type="SUPFAM" id="SSF53901">
    <property type="entry name" value="Thiolase-like"/>
    <property type="match status" value="2"/>
</dbReference>
<dbReference type="InterPro" id="IPR057326">
    <property type="entry name" value="KR_dom"/>
</dbReference>
<feature type="compositionally biased region" description="Polar residues" evidence="9">
    <location>
        <begin position="464"/>
        <end position="476"/>
    </location>
</feature>
<dbReference type="InterPro" id="IPR014031">
    <property type="entry name" value="Ketoacyl_synth_C"/>
</dbReference>
<dbReference type="InterPro" id="IPR011032">
    <property type="entry name" value="GroES-like_sf"/>
</dbReference>
<dbReference type="SUPFAM" id="SSF55048">
    <property type="entry name" value="Probable ACP-binding domain of malonyl-CoA ACP transacylase"/>
    <property type="match status" value="2"/>
</dbReference>
<keyword evidence="5" id="KW-0045">Antibiotic biosynthesis</keyword>
<evidence type="ECO:0000259" key="10">
    <source>
        <dbReference type="PROSITE" id="PS50075"/>
    </source>
</evidence>
<organism evidence="13 14">
    <name type="scientific">Streptomyces cinerochromogenes</name>
    <dbReference type="NCBI Taxonomy" id="66422"/>
    <lineage>
        <taxon>Bacteria</taxon>
        <taxon>Bacillati</taxon>
        <taxon>Actinomycetota</taxon>
        <taxon>Actinomycetes</taxon>
        <taxon>Kitasatosporales</taxon>
        <taxon>Streptomycetaceae</taxon>
        <taxon>Streptomyces</taxon>
    </lineage>
</organism>
<dbReference type="EC" id="2.3.1.-" evidence="13"/>
<evidence type="ECO:0000259" key="12">
    <source>
        <dbReference type="PROSITE" id="PS52019"/>
    </source>
</evidence>
<dbReference type="Pfam" id="PF21089">
    <property type="entry name" value="PKS_DH_N"/>
    <property type="match status" value="1"/>
</dbReference>
<feature type="active site" description="Proton donor; for dehydratase activity" evidence="8">
    <location>
        <position position="2537"/>
    </location>
</feature>
<dbReference type="InterPro" id="IPR020806">
    <property type="entry name" value="PKS_PP-bd"/>
</dbReference>
<evidence type="ECO:0000313" key="13">
    <source>
        <dbReference type="EMBL" id="MFG3014273.1"/>
    </source>
</evidence>
<dbReference type="Pfam" id="PF00109">
    <property type="entry name" value="ketoacyl-synt"/>
    <property type="match status" value="2"/>
</dbReference>
<dbReference type="CDD" id="cd00833">
    <property type="entry name" value="PKS"/>
    <property type="match status" value="2"/>
</dbReference>
<dbReference type="InterPro" id="IPR036736">
    <property type="entry name" value="ACP-like_sf"/>
</dbReference>
<feature type="domain" description="Ketosynthase family 3 (KS3)" evidence="11">
    <location>
        <begin position="1411"/>
        <end position="1837"/>
    </location>
</feature>
<dbReference type="SUPFAM" id="SSF50129">
    <property type="entry name" value="GroES-like"/>
    <property type="match status" value="1"/>
</dbReference>
<keyword evidence="7 13" id="KW-0012">Acyltransferase</keyword>
<feature type="domain" description="Carrier" evidence="10">
    <location>
        <begin position="3124"/>
        <end position="3199"/>
    </location>
</feature>
<dbReference type="InterPro" id="IPR049900">
    <property type="entry name" value="PKS_mFAS_DH"/>
</dbReference>
<reference evidence="13 14" key="1">
    <citation type="submission" date="2024-10" db="EMBL/GenBank/DDBJ databases">
        <title>The Natural Products Discovery Center: Release of the First 8490 Sequenced Strains for Exploring Actinobacteria Biosynthetic Diversity.</title>
        <authorList>
            <person name="Kalkreuter E."/>
            <person name="Kautsar S.A."/>
            <person name="Yang D."/>
            <person name="Bader C.D."/>
            <person name="Teijaro C.N."/>
            <person name="Fluegel L."/>
            <person name="Davis C.M."/>
            <person name="Simpson J.R."/>
            <person name="Lauterbach L."/>
            <person name="Steele A.D."/>
            <person name="Gui C."/>
            <person name="Meng S."/>
            <person name="Li G."/>
            <person name="Viehrig K."/>
            <person name="Ye F."/>
            <person name="Su P."/>
            <person name="Kiefer A.F."/>
            <person name="Nichols A."/>
            <person name="Cepeda A.J."/>
            <person name="Yan W."/>
            <person name="Fan B."/>
            <person name="Jiang Y."/>
            <person name="Adhikari A."/>
            <person name="Zheng C.-J."/>
            <person name="Schuster L."/>
            <person name="Cowan T.M."/>
            <person name="Smanski M.J."/>
            <person name="Chevrette M.G."/>
            <person name="De Carvalho L.P.S."/>
            <person name="Shen B."/>
        </authorList>
    </citation>
    <scope>NUCLEOTIDE SEQUENCE [LARGE SCALE GENOMIC DNA]</scope>
    <source>
        <strain evidence="13 14">NPDC048320</strain>
    </source>
</reference>
<comment type="caution">
    <text evidence="13">The sequence shown here is derived from an EMBL/GenBank/DDBJ whole genome shotgun (WGS) entry which is preliminary data.</text>
</comment>
<dbReference type="InterPro" id="IPR055123">
    <property type="entry name" value="SpnB-like_Rossmann"/>
</dbReference>
<dbReference type="GO" id="GO:0016874">
    <property type="term" value="F:ligase activity"/>
    <property type="evidence" value="ECO:0007669"/>
    <property type="project" value="UniProtKB-KW"/>
</dbReference>
<protein>
    <submittedName>
        <fullName evidence="13">Type I polyketide synthase</fullName>
        <ecNumber evidence="13">2.3.1.-</ecNumber>
        <ecNumber evidence="13">6.4.-.-</ecNumber>
    </submittedName>
</protein>
<dbReference type="SMART" id="SM00823">
    <property type="entry name" value="PKS_PP"/>
    <property type="match status" value="2"/>
</dbReference>
<dbReference type="SMART" id="SM00826">
    <property type="entry name" value="PKS_DH"/>
    <property type="match status" value="1"/>
</dbReference>
<dbReference type="InterPro" id="IPR006162">
    <property type="entry name" value="Ppantetheine_attach_site"/>
</dbReference>
<keyword evidence="13" id="KW-0436">Ligase</keyword>
<evidence type="ECO:0000256" key="4">
    <source>
        <dbReference type="ARBA" id="ARBA00022679"/>
    </source>
</evidence>
<dbReference type="PANTHER" id="PTHR43775">
    <property type="entry name" value="FATTY ACID SYNTHASE"/>
    <property type="match status" value="1"/>
</dbReference>
<dbReference type="InterPro" id="IPR020843">
    <property type="entry name" value="ER"/>
</dbReference>
<evidence type="ECO:0000313" key="14">
    <source>
        <dbReference type="Proteomes" id="UP001604267"/>
    </source>
</evidence>
<dbReference type="Gene3D" id="3.40.47.10">
    <property type="match status" value="2"/>
</dbReference>
<dbReference type="InterPro" id="IPR009081">
    <property type="entry name" value="PP-bd_ACP"/>
</dbReference>
<dbReference type="InterPro" id="IPR018201">
    <property type="entry name" value="Ketoacyl_synth_AS"/>
</dbReference>
<dbReference type="Gene3D" id="3.10.129.110">
    <property type="entry name" value="Polyketide synthase dehydratase"/>
    <property type="match status" value="1"/>
</dbReference>
<dbReference type="Gene3D" id="3.40.366.10">
    <property type="entry name" value="Malonyl-Coenzyme A Acyl Carrier Protein, domain 2"/>
    <property type="match status" value="2"/>
</dbReference>
<dbReference type="PANTHER" id="PTHR43775:SF51">
    <property type="entry name" value="INACTIVE PHENOLPHTHIOCEROL SYNTHESIS POLYKETIDE SYNTHASE TYPE I PKS1-RELATED"/>
    <property type="match status" value="1"/>
</dbReference>
<feature type="domain" description="Carrier" evidence="10">
    <location>
        <begin position="1308"/>
        <end position="1383"/>
    </location>
</feature>
<dbReference type="InterPro" id="IPR014030">
    <property type="entry name" value="Ketoacyl_synth_N"/>
</dbReference>
<sequence>MTTDLQATRRRLDEVEQAAQEPIAIVAMSCRLPGGVGSPEELWRLVSAGTDAITGFPTDRGWDLDALYDPDPDRAGTSYTRHGGFVDGCADFDPGFFGISPKESLATDPQQRLLLELAWEAFERAGLPAEEVRGSSTGVFAGVMYNDYGSRVSHPAEDIEGYLGTGSAGSVASGRVAYTFGLEGPAVTVDTACSSSLVALHLAVQALRQGDCELALAGGVSLMATPATFVGFSRQRGLAPDGRCKAFGAGADGTGWAEGAGLLLLERLSVARANNHPVLAVVRGSAVNQDGASGALTAPNGPAQERVIGQALENARLRPDQIDAVEAHGTGTVLGDPIEARALQSVYGTERAAGRPLWLGSLKSNIGHTQAAAGVAGVIKTVMAMRHGVLPRTLHADEPSPHVDWQAGPLALLTEARPWPDTGEPRRAGVSAFGISGTNAHVLLEQAPAAPEPERTEQAGHAPSSEQTGHAPSSEQAGRAHGEPPRAHGELPPLWTLSAKSPEALSAQAERLAGHVRAHPELRPADIGWSLVRTRTAFPYRAAVVGADREELLAAVDALAAGAVGGDVRTPAGTGRAVLVFPGAFPGDLPEVLPGGSSGALPGAEDQWVRTAGELLDSSPVFARRIEECAEALRPYTDWSLTDVLRGTPGAPAPAGTEVAQPALWAVMVSLAALWESCGVRISAVLGHSDGEIAAATVSGSLSLPDAARVVALRARALGSPSGGGLLSVAAPPDAVRAWLAAGTGSLTVAAVDGPRSVVVAGPDADLDALRARCEAEGVPARRLPVAHAAHPPQAEAVREEPAAAFAPVVPRAGRLPVYSAATGGLMEPAAQDGDFWNRVLRQPARFEQATRALLADGYDLFIECAPHPVLARALGETVEDAAAVVGVPHGGEAGPRRFAEAVAEAVAAGARLDADRYFGAAHRVDLPTYAFQRTRFWLAGDAAPAPRPAAASASEEPWRLEVTEPGDLASLAPVPASDVRDRLAPHEIRVAVRATGLHFGDVLVGLGLATHGEGGTAPGVEAAGVVLDTGAGVTDIAVGDAVMGLFPRGAAGPIAVTDHRYTVRVPDGWSFAQAAAAPLAFLTAHHALFALAALRPGETVLVHAASGGTGRAAVQLALHRGARVLATDTPDHAEALRALGLPEDRLASSATPDFVAPLLAATGGHGADVVVNCLTGEFTDAGLRLLPRGGRFVETGRTEIRDAGRVAADHPGVVYLTADLADAGPDRIRAALTELAALFADGTLHPPSVPVWDVDRASEALERLAADRHAGQAVLVLPQPQHPGAAAPVAPADAGALGGMDPAARRAFVLDAVRTQVAAVLGHDDPQAIGYDQNFRELGLDSLTAVQLRNRLRTAIGLRLPATLVYDHPTPRAVADHVLARTEGQPAGSTDTAQAEAAPAHPGDRSDPAADALAIVAMSCRFPGGVHSPEQLWQVLDDGIDTIGDFPDDRGWNLAELHHPDPDRPGTTYARQGGFLDTVADFDADFFGISPREALAMDPQQRLLLETTWEAFERGGIDPTRVTAGQVGVFVGTNGQDYPRVLATGKDDLEGYVGTGNAASVLAGRLAYAFGFGGPAVTVDTACSSSLVALHWAAQALRRGECSLALVGGVTLMASPLLFTEFNRQKVLSPGGRCRSFSADADGTSWSEGVGVLLVERLSDARRHGHRVLAVVRGSAVNSDGASNGLTAPNGPAQERVVRSALADAGLTPADVDAVEAHGTGTKLGDPVEAQALIAAYGQQRPAGAPLLLGSLKSNIGHTQAASGVAGIIKLVEAMRHERLPRTLHVTEPTPHVDWSAGAVELLVEPRDWRRDGRPRRAGVSSFGISGTNAHVIIEEPPAVPGTDPRAETPSDHDVSSDQDAPSDQDATSEPDGRPVAWTLSAKSPEALRGQARSLAEHLASAAPAPRPLDVAWSLATTRAALRHRAVVLVADARDTEATAQASAALAALAAGQDAAGVVHAQAREDHRTAFLFAGQGSQAVGMGRELYAAHPGYADAFDAACAALDPHLPRPLREVVFAEAGPATAELIDRTEYAQPALFAFEVALFRLLESWGVRPDLLAGHSIGEITAAHVAGVLSLADAAALVAARGRLMQALPEGGAMAAVEADPTELAALLGDTGGSVAVAAVNGPRATVLSGERDAVAEVVAVLRERGRRVSWLRVSHAFHSPLMDPMLAEFERVARRLTYSPPRIPVVSSLTGRPATAEEMCSPGHWVRHVRDTVLFHDAVRSLDEAGASLYVELGLGALGPMAADSLDSLDGRGTVVAAQRRDRPQEAALLHAVGILHAHGAPVDWAAVLAGRGARTVQLPTYAFQRSRYWPRRGVAPGNAPGTGFGPGAGHPVLGPVVRLGDSDRFLATGRLSTATVPWLPEHEVFGATVVPGTLPLELAVQAAEAVGSPVVRELTLHAPLLLGPGDDLELQVLLDEPDDSVGRPLRLYARPYDGTDPGRWTLHASGALADGDPTPEPDLRVWPPEGAAPVRVDGLYDDFAAQGVRYGPLFRGVRAAWRDGDVLYADVALPDGADTGAFAVHPALWDAAQHLAAMDGLGSDSGAAVPFSWAGVRLHAAGATRLRVRIAPAGEDTVTMQIADGRGDPVAGVARLTARRVSARHIGTEPAPESTDLYRITWVQGPAPAPTALPTLTWLGTTRPPTALTDTTEVRSDAVTWLGDTRPDPAARLAEVPPTGPADVHPDARADFTLVPITARDDGSPDSVAAAAAQALAALQSWLADSERSARGRLVLVTTGAVARTPEEGLDDPAQSAVWGLARAAQAEYPGRVVVADLDGSDAAWAALPAALVTDEPQLALRADRMLVPRLDRAPAPGGAPGTVLDPDGTVLITGGTGDLGALVARHLVTAHGVRHLLLTSRRGPAAEGAAELAAELRAQGADVTVAACDAADRDALAALLAAVPADRPLTAVVHAAGVLDDGVLGSLTPQRLAGVMAPKAVAARHLHELTRELPLAAFVLFSSASGVLGSAGQGAYAAANSFLDGLAVHRAAAGLPATSLAWGLWHQERGGMAGGLTDAERNRITRAGFGAIAPDAGLALLDAALRRPEPVLVAARFDLPLLQPRSQNPDFPPVLRGLVRPARTPATAPGATAPAAVGGPSLTDRLLPLDDAGRESLLLDLVLTQAAAVLGHSSPHAVPADRSFTESGLDSLAAVEIRGRLDAATGVRLPATVVFDHPTPAALAAHLKETLVPAAPDPADAALADLDRLRHTLPRLSGDPEAAAQIRLRLKGLLAAWDEATAGADAAADGTDDADDALDAADLGELLDIIDEELGNA</sequence>
<dbReference type="Pfam" id="PF02801">
    <property type="entry name" value="Ketoacyl-synt_C"/>
    <property type="match status" value="2"/>
</dbReference>